<proteinExistence type="inferred from homology"/>
<comment type="similarity">
    <text evidence="2">Belongs to the multi antimicrobial extrusion (MATE) (TC 2.A.66.1) family.</text>
</comment>
<feature type="transmembrane region" description="Helical" evidence="6">
    <location>
        <begin position="288"/>
        <end position="307"/>
    </location>
</feature>
<dbReference type="PANTHER" id="PTHR42893:SF46">
    <property type="entry name" value="PROTEIN DETOXIFICATION 44, CHLOROPLASTIC"/>
    <property type="match status" value="1"/>
</dbReference>
<feature type="transmembrane region" description="Helical" evidence="6">
    <location>
        <begin position="360"/>
        <end position="379"/>
    </location>
</feature>
<evidence type="ECO:0000313" key="8">
    <source>
        <dbReference type="Proteomes" id="UP000619260"/>
    </source>
</evidence>
<comment type="subcellular location">
    <subcellularLocation>
        <location evidence="1">Membrane</location>
        <topology evidence="1">Multi-pass membrane protein</topology>
    </subcellularLocation>
</comment>
<dbReference type="CDD" id="cd13136">
    <property type="entry name" value="MATE_DinF_like"/>
    <property type="match status" value="1"/>
</dbReference>
<dbReference type="GO" id="GO:0005886">
    <property type="term" value="C:plasma membrane"/>
    <property type="evidence" value="ECO:0007669"/>
    <property type="project" value="TreeGrafter"/>
</dbReference>
<comment type="caution">
    <text evidence="7">The sequence shown here is derived from an EMBL/GenBank/DDBJ whole genome shotgun (WGS) entry which is preliminary data.</text>
</comment>
<protein>
    <submittedName>
        <fullName evidence="7">MATE family efflux transporter</fullName>
    </submittedName>
</protein>
<dbReference type="PANTHER" id="PTHR42893">
    <property type="entry name" value="PROTEIN DETOXIFICATION 44, CHLOROPLASTIC-RELATED"/>
    <property type="match status" value="1"/>
</dbReference>
<evidence type="ECO:0000256" key="5">
    <source>
        <dbReference type="ARBA" id="ARBA00023136"/>
    </source>
</evidence>
<feature type="transmembrane region" description="Helical" evidence="6">
    <location>
        <begin position="113"/>
        <end position="133"/>
    </location>
</feature>
<dbReference type="NCBIfam" id="TIGR00797">
    <property type="entry name" value="matE"/>
    <property type="match status" value="1"/>
</dbReference>
<accession>A0A8J3YKY4</accession>
<reference evidence="7" key="1">
    <citation type="submission" date="2021-01" db="EMBL/GenBank/DDBJ databases">
        <title>Whole genome shotgun sequence of Virgisporangium aliadipatigenens NBRC 105644.</title>
        <authorList>
            <person name="Komaki H."/>
            <person name="Tamura T."/>
        </authorList>
    </citation>
    <scope>NUCLEOTIDE SEQUENCE</scope>
    <source>
        <strain evidence="7">NBRC 105644</strain>
    </source>
</reference>
<dbReference type="Proteomes" id="UP000619260">
    <property type="component" value="Unassembled WGS sequence"/>
</dbReference>
<evidence type="ECO:0000256" key="1">
    <source>
        <dbReference type="ARBA" id="ARBA00004141"/>
    </source>
</evidence>
<gene>
    <name evidence="7" type="ORF">Val02_27610</name>
</gene>
<keyword evidence="5 6" id="KW-0472">Membrane</keyword>
<evidence type="ECO:0000256" key="6">
    <source>
        <dbReference type="SAM" id="Phobius"/>
    </source>
</evidence>
<dbReference type="AlphaFoldDB" id="A0A8J3YKY4"/>
<dbReference type="InterPro" id="IPR002528">
    <property type="entry name" value="MATE_fam"/>
</dbReference>
<dbReference type="InterPro" id="IPR044644">
    <property type="entry name" value="DinF-like"/>
</dbReference>
<keyword evidence="8" id="KW-1185">Reference proteome</keyword>
<evidence type="ECO:0000256" key="2">
    <source>
        <dbReference type="ARBA" id="ARBA00010199"/>
    </source>
</evidence>
<dbReference type="GO" id="GO:0015297">
    <property type="term" value="F:antiporter activity"/>
    <property type="evidence" value="ECO:0007669"/>
    <property type="project" value="InterPro"/>
</dbReference>
<dbReference type="EMBL" id="BOPF01000008">
    <property type="protein sequence ID" value="GIJ45875.1"/>
    <property type="molecule type" value="Genomic_DNA"/>
</dbReference>
<name>A0A8J3YKY4_9ACTN</name>
<sequence length="417" mass="42274">MVVLAAEPTYVLVDTAVVGHLGRTELGALALGGAVLTVAAWLGTVFAYGTTARAARRFGAGQRAAAVAEGVQGSWLALAAGLVIVLVLQVGGPPLTRLMAGGEAGVAEAAADWLRVASLGVPGLLLATVGNGWMRGVQDTRRPLFFVLGACGLSALLCPLLVYPFGLGLVGSAVANAVAQTVSGVLFARALFSEKVSLRPDPAVLWQQVVLGRDLVVRGAAMQGAFLGATTVAAGFGAAALGGHQIALQLWMFTALAQDAVAIAAQSLVGAELGGGRVAGAKAVARRVAGVGLVTGFAFAAVIGAGAPFLPQLFSPDPLVHAQAWTAWPWFAAMQPAAGVVFALDGVLLGAGDAVFLRNLTIAAALGAYLPGALVARWLDLGLGGVWAALTLFILVRLVAMLWRVRSGRWAVVGASR</sequence>
<evidence type="ECO:0000313" key="7">
    <source>
        <dbReference type="EMBL" id="GIJ45875.1"/>
    </source>
</evidence>
<keyword evidence="3 6" id="KW-0812">Transmembrane</keyword>
<feature type="transmembrane region" description="Helical" evidence="6">
    <location>
        <begin position="145"/>
        <end position="163"/>
    </location>
</feature>
<evidence type="ECO:0000256" key="4">
    <source>
        <dbReference type="ARBA" id="ARBA00022989"/>
    </source>
</evidence>
<feature type="transmembrane region" description="Helical" evidence="6">
    <location>
        <begin position="70"/>
        <end position="93"/>
    </location>
</feature>
<keyword evidence="4 6" id="KW-1133">Transmembrane helix</keyword>
<feature type="transmembrane region" description="Helical" evidence="6">
    <location>
        <begin position="327"/>
        <end position="348"/>
    </location>
</feature>
<dbReference type="GO" id="GO:0042910">
    <property type="term" value="F:xenobiotic transmembrane transporter activity"/>
    <property type="evidence" value="ECO:0007669"/>
    <property type="project" value="InterPro"/>
</dbReference>
<organism evidence="7 8">
    <name type="scientific">Virgisporangium aliadipatigenens</name>
    <dbReference type="NCBI Taxonomy" id="741659"/>
    <lineage>
        <taxon>Bacteria</taxon>
        <taxon>Bacillati</taxon>
        <taxon>Actinomycetota</taxon>
        <taxon>Actinomycetes</taxon>
        <taxon>Micromonosporales</taxon>
        <taxon>Micromonosporaceae</taxon>
        <taxon>Virgisporangium</taxon>
    </lineage>
</organism>
<evidence type="ECO:0000256" key="3">
    <source>
        <dbReference type="ARBA" id="ARBA00022692"/>
    </source>
</evidence>
<feature type="transmembrane region" description="Helical" evidence="6">
    <location>
        <begin position="385"/>
        <end position="403"/>
    </location>
</feature>
<feature type="transmembrane region" description="Helical" evidence="6">
    <location>
        <begin position="26"/>
        <end position="49"/>
    </location>
</feature>
<dbReference type="Pfam" id="PF01554">
    <property type="entry name" value="MatE"/>
    <property type="match status" value="2"/>
</dbReference>